<protein>
    <submittedName>
        <fullName evidence="1 2">Uncharacterized protein</fullName>
    </submittedName>
</protein>
<reference evidence="1 3" key="1">
    <citation type="journal article" date="2014" name="BMC Genomics">
        <title>Genome sequence of Anopheles sinensis provides insight into genetics basis of mosquito competence for malaria parasites.</title>
        <authorList>
            <person name="Zhou D."/>
            <person name="Zhang D."/>
            <person name="Ding G."/>
            <person name="Shi L."/>
            <person name="Hou Q."/>
            <person name="Ye Y."/>
            <person name="Xu Y."/>
            <person name="Zhou H."/>
            <person name="Xiong C."/>
            <person name="Li S."/>
            <person name="Yu J."/>
            <person name="Hong S."/>
            <person name="Yu X."/>
            <person name="Zou P."/>
            <person name="Chen C."/>
            <person name="Chang X."/>
            <person name="Wang W."/>
            <person name="Lv Y."/>
            <person name="Sun Y."/>
            <person name="Ma L."/>
            <person name="Shen B."/>
            <person name="Zhu C."/>
        </authorList>
    </citation>
    <scope>NUCLEOTIDE SEQUENCE [LARGE SCALE GENOMIC DNA]</scope>
</reference>
<dbReference type="VEuPathDB" id="VectorBase:ASIC018207"/>
<reference evidence="2" key="2">
    <citation type="submission" date="2020-05" db="UniProtKB">
        <authorList>
            <consortium name="EnsemblMetazoa"/>
        </authorList>
    </citation>
    <scope>IDENTIFICATION</scope>
</reference>
<evidence type="ECO:0000313" key="2">
    <source>
        <dbReference type="EnsemblMetazoa" id="ASIC018207-PA"/>
    </source>
</evidence>
<dbReference type="EMBL" id="ATLV01023950">
    <property type="status" value="NOT_ANNOTATED_CDS"/>
    <property type="molecule type" value="Genomic_DNA"/>
</dbReference>
<accession>A0A084WIV2</accession>
<name>A0A084WIV2_ANOSI</name>
<organism evidence="1">
    <name type="scientific">Anopheles sinensis</name>
    <name type="common">Mosquito</name>
    <dbReference type="NCBI Taxonomy" id="74873"/>
    <lineage>
        <taxon>Eukaryota</taxon>
        <taxon>Metazoa</taxon>
        <taxon>Ecdysozoa</taxon>
        <taxon>Arthropoda</taxon>
        <taxon>Hexapoda</taxon>
        <taxon>Insecta</taxon>
        <taxon>Pterygota</taxon>
        <taxon>Neoptera</taxon>
        <taxon>Endopterygota</taxon>
        <taxon>Diptera</taxon>
        <taxon>Nematocera</taxon>
        <taxon>Culicoidea</taxon>
        <taxon>Culicidae</taxon>
        <taxon>Anophelinae</taxon>
        <taxon>Anopheles</taxon>
    </lineage>
</organism>
<evidence type="ECO:0000313" key="3">
    <source>
        <dbReference type="Proteomes" id="UP000030765"/>
    </source>
</evidence>
<dbReference type="Proteomes" id="UP000030765">
    <property type="component" value="Unassembled WGS sequence"/>
</dbReference>
<proteinExistence type="predicted"/>
<dbReference type="AlphaFoldDB" id="A0A084WIV2"/>
<dbReference type="EMBL" id="KE525347">
    <property type="protein sequence ID" value="KFB50146.1"/>
    <property type="molecule type" value="Genomic_DNA"/>
</dbReference>
<gene>
    <name evidence="1" type="ORF">ZHAS_00018207</name>
</gene>
<dbReference type="EnsemblMetazoa" id="ASIC018207-RA">
    <property type="protein sequence ID" value="ASIC018207-PA"/>
    <property type="gene ID" value="ASIC018207"/>
</dbReference>
<keyword evidence="3" id="KW-1185">Reference proteome</keyword>
<evidence type="ECO:0000313" key="1">
    <source>
        <dbReference type="EMBL" id="KFB50146.1"/>
    </source>
</evidence>
<sequence length="53" mass="5633">MKKEASSLCLALQRNYSCPFPHTGSSTSVCPVLVSSSRLNPLDSAVPAQARLL</sequence>